<comment type="caution">
    <text evidence="1">The sequence shown here is derived from an EMBL/GenBank/DDBJ whole genome shotgun (WGS) entry which is preliminary data.</text>
</comment>
<protein>
    <submittedName>
        <fullName evidence="1">Uncharacterized protein</fullName>
    </submittedName>
</protein>
<gene>
    <name evidence="1" type="ORF">T02_12144</name>
</gene>
<keyword evidence="2" id="KW-1185">Reference proteome</keyword>
<reference evidence="1 2" key="1">
    <citation type="submission" date="2015-05" db="EMBL/GenBank/DDBJ databases">
        <title>Evolution of Trichinella species and genotypes.</title>
        <authorList>
            <person name="Korhonen P.K."/>
            <person name="Edoardo P."/>
            <person name="Giuseppe L.R."/>
            <person name="Gasser R.B."/>
        </authorList>
    </citation>
    <scope>NUCLEOTIDE SEQUENCE [LARGE SCALE GENOMIC DNA]</scope>
    <source>
        <strain evidence="1">ISS10</strain>
    </source>
</reference>
<evidence type="ECO:0000313" key="1">
    <source>
        <dbReference type="EMBL" id="KRZ61715.1"/>
    </source>
</evidence>
<dbReference type="EMBL" id="JYDW01000015">
    <property type="protein sequence ID" value="KRZ61715.1"/>
    <property type="molecule type" value="Genomic_DNA"/>
</dbReference>
<sequence>MNTIDNMKTIVFLNLPYAGTSGTCGYCGIYSNAVLAKYGWMCEYQWTASRYKTSRQIAHLTDYDDMQHRNLNFH</sequence>
<evidence type="ECO:0000313" key="2">
    <source>
        <dbReference type="Proteomes" id="UP000054721"/>
    </source>
</evidence>
<proteinExistence type="predicted"/>
<organism evidence="1 2">
    <name type="scientific">Trichinella nativa</name>
    <dbReference type="NCBI Taxonomy" id="6335"/>
    <lineage>
        <taxon>Eukaryota</taxon>
        <taxon>Metazoa</taxon>
        <taxon>Ecdysozoa</taxon>
        <taxon>Nematoda</taxon>
        <taxon>Enoplea</taxon>
        <taxon>Dorylaimia</taxon>
        <taxon>Trichinellida</taxon>
        <taxon>Trichinellidae</taxon>
        <taxon>Trichinella</taxon>
    </lineage>
</organism>
<dbReference type="AlphaFoldDB" id="A0A0V1LQF0"/>
<dbReference type="Proteomes" id="UP000054721">
    <property type="component" value="Unassembled WGS sequence"/>
</dbReference>
<accession>A0A0V1LQF0</accession>
<name>A0A0V1LQF0_9BILA</name>